<evidence type="ECO:0000313" key="2">
    <source>
        <dbReference type="EMBL" id="OHU75516.1"/>
    </source>
</evidence>
<dbReference type="Proteomes" id="UP000179441">
    <property type="component" value="Unassembled WGS sequence"/>
</dbReference>
<evidence type="ECO:0008006" key="4">
    <source>
        <dbReference type="Google" id="ProtNLM"/>
    </source>
</evidence>
<dbReference type="InterPro" id="IPR007344">
    <property type="entry name" value="GrpB/CoaE"/>
</dbReference>
<keyword evidence="1" id="KW-0173">Coenzyme A biosynthesis</keyword>
<dbReference type="InterPro" id="IPR043519">
    <property type="entry name" value="NT_sf"/>
</dbReference>
<keyword evidence="3" id="KW-1185">Reference proteome</keyword>
<dbReference type="AlphaFoldDB" id="A0A1S1LS66"/>
<organism evidence="2 3">
    <name type="scientific">Mycobacteroides chelonae</name>
    <name type="common">Mycobacterium chelonae</name>
    <dbReference type="NCBI Taxonomy" id="1774"/>
    <lineage>
        <taxon>Bacteria</taxon>
        <taxon>Bacillati</taxon>
        <taxon>Actinomycetota</taxon>
        <taxon>Actinomycetes</taxon>
        <taxon>Mycobacteriales</taxon>
        <taxon>Mycobacteriaceae</taxon>
        <taxon>Mycobacteroides</taxon>
    </lineage>
</organism>
<dbReference type="Pfam" id="PF04229">
    <property type="entry name" value="GrpB"/>
    <property type="match status" value="1"/>
</dbReference>
<dbReference type="PANTHER" id="PTHR34822">
    <property type="entry name" value="GRPB DOMAIN PROTEIN (AFU_ORTHOLOGUE AFUA_1G01530)"/>
    <property type="match status" value="1"/>
</dbReference>
<gene>
    <name evidence="2" type="ORF">BKG84_28335</name>
</gene>
<dbReference type="PANTHER" id="PTHR34822:SF1">
    <property type="entry name" value="GRPB FAMILY PROTEIN"/>
    <property type="match status" value="1"/>
</dbReference>
<evidence type="ECO:0000256" key="1">
    <source>
        <dbReference type="ARBA" id="ARBA00022993"/>
    </source>
</evidence>
<dbReference type="EMBL" id="MLIS01000330">
    <property type="protein sequence ID" value="OHU75516.1"/>
    <property type="molecule type" value="Genomic_DNA"/>
</dbReference>
<proteinExistence type="predicted"/>
<reference evidence="2 3" key="1">
    <citation type="submission" date="2016-10" db="EMBL/GenBank/DDBJ databases">
        <title>Evaluation of Human, Veterinary and Environmental Mycobacterium chelonae Isolates by Core Genome Phylogenomic Analysis, Targeted Gene Comparison, and Anti-microbial Susceptibility Patterns: A Tale of Mistaken Identities.</title>
        <authorList>
            <person name="Fogelson S.B."/>
            <person name="Camus A.C."/>
            <person name="Lorenz W."/>
            <person name="Vasireddy R."/>
            <person name="Vasireddy S."/>
            <person name="Smith T."/>
            <person name="Brown-Elliott B.A."/>
            <person name="Wallace R.J.Jr."/>
            <person name="Hasan N.A."/>
            <person name="Reischl U."/>
            <person name="Sanchez S."/>
        </authorList>
    </citation>
    <scope>NUCLEOTIDE SEQUENCE [LARGE SCALE GENOMIC DNA]</scope>
    <source>
        <strain evidence="2 3">15518</strain>
    </source>
</reference>
<sequence length="117" mass="13580">MEVAEGVAAALTSHHWHYVPPHLDRRPYRRFFVKIVDGHRAAHLHLMTHNAVRWHQQLAFRDALRANRDLVRAYSELKFLLAAKHRNNREAYTAGKQKFINDVLICHMGDGHSGPEN</sequence>
<evidence type="ECO:0000313" key="3">
    <source>
        <dbReference type="Proteomes" id="UP000179441"/>
    </source>
</evidence>
<protein>
    <recommendedName>
        <fullName evidence="4">GrpB family protein</fullName>
    </recommendedName>
</protein>
<accession>A0A1S1LS66</accession>
<name>A0A1S1LS66_MYCCH</name>
<dbReference type="SUPFAM" id="SSF81301">
    <property type="entry name" value="Nucleotidyltransferase"/>
    <property type="match status" value="1"/>
</dbReference>
<dbReference type="GO" id="GO:0015937">
    <property type="term" value="P:coenzyme A biosynthetic process"/>
    <property type="evidence" value="ECO:0007669"/>
    <property type="project" value="UniProtKB-KW"/>
</dbReference>
<comment type="caution">
    <text evidence="2">The sequence shown here is derived from an EMBL/GenBank/DDBJ whole genome shotgun (WGS) entry which is preliminary data.</text>
</comment>
<dbReference type="Gene3D" id="3.30.460.10">
    <property type="entry name" value="Beta Polymerase, domain 2"/>
    <property type="match status" value="1"/>
</dbReference>